<dbReference type="InterPro" id="IPR000719">
    <property type="entry name" value="Prot_kinase_dom"/>
</dbReference>
<dbReference type="SUPFAM" id="SSF56112">
    <property type="entry name" value="Protein kinase-like (PK-like)"/>
    <property type="match status" value="1"/>
</dbReference>
<evidence type="ECO:0000259" key="2">
    <source>
        <dbReference type="PROSITE" id="PS50011"/>
    </source>
</evidence>
<gene>
    <name evidence="3" type="ORF">KIN20_023308</name>
</gene>
<feature type="compositionally biased region" description="Basic and acidic residues" evidence="1">
    <location>
        <begin position="88"/>
        <end position="97"/>
    </location>
</feature>
<feature type="domain" description="Protein kinase" evidence="2">
    <location>
        <begin position="1"/>
        <end position="97"/>
    </location>
</feature>
<accession>A0AAD5N8X3</accession>
<evidence type="ECO:0000313" key="3">
    <source>
        <dbReference type="EMBL" id="KAJ1363436.1"/>
    </source>
</evidence>
<dbReference type="GO" id="GO:0004672">
    <property type="term" value="F:protein kinase activity"/>
    <property type="evidence" value="ECO:0007669"/>
    <property type="project" value="InterPro"/>
</dbReference>
<dbReference type="InterPro" id="IPR001245">
    <property type="entry name" value="Ser-Thr/Tyr_kinase_cat_dom"/>
</dbReference>
<dbReference type="InterPro" id="IPR011009">
    <property type="entry name" value="Kinase-like_dom_sf"/>
</dbReference>
<dbReference type="PROSITE" id="PS50011">
    <property type="entry name" value="PROTEIN_KINASE_DOM"/>
    <property type="match status" value="1"/>
</dbReference>
<dbReference type="Gene3D" id="1.10.510.10">
    <property type="entry name" value="Transferase(Phosphotransferase) domain 1"/>
    <property type="match status" value="1"/>
</dbReference>
<feature type="region of interest" description="Disordered" evidence="1">
    <location>
        <begin position="67"/>
        <end position="97"/>
    </location>
</feature>
<reference evidence="3" key="1">
    <citation type="submission" date="2021-06" db="EMBL/GenBank/DDBJ databases">
        <title>Parelaphostrongylus tenuis whole genome reference sequence.</title>
        <authorList>
            <person name="Garwood T.J."/>
            <person name="Larsen P.A."/>
            <person name="Fountain-Jones N.M."/>
            <person name="Garbe J.R."/>
            <person name="Macchietto M.G."/>
            <person name="Kania S.A."/>
            <person name="Gerhold R.W."/>
            <person name="Richards J.E."/>
            <person name="Wolf T.M."/>
        </authorList>
    </citation>
    <scope>NUCLEOTIDE SEQUENCE</scope>
    <source>
        <strain evidence="3">MNPRO001-30</strain>
        <tissue evidence="3">Meninges</tissue>
    </source>
</reference>
<dbReference type="Proteomes" id="UP001196413">
    <property type="component" value="Unassembled WGS sequence"/>
</dbReference>
<dbReference type="EMBL" id="JAHQIW010004719">
    <property type="protein sequence ID" value="KAJ1363436.1"/>
    <property type="molecule type" value="Genomic_DNA"/>
</dbReference>
<dbReference type="Pfam" id="PF07714">
    <property type="entry name" value="PK_Tyr_Ser-Thr"/>
    <property type="match status" value="1"/>
</dbReference>
<evidence type="ECO:0000313" key="4">
    <source>
        <dbReference type="Proteomes" id="UP001196413"/>
    </source>
</evidence>
<name>A0AAD5N8X3_PARTN</name>
<dbReference type="AlphaFoldDB" id="A0AAD5N8X3"/>
<comment type="caution">
    <text evidence="3">The sequence shown here is derived from an EMBL/GenBank/DDBJ whole genome shotgun (WGS) entry which is preliminary data.</text>
</comment>
<organism evidence="3 4">
    <name type="scientific">Parelaphostrongylus tenuis</name>
    <name type="common">Meningeal worm</name>
    <dbReference type="NCBI Taxonomy" id="148309"/>
    <lineage>
        <taxon>Eukaryota</taxon>
        <taxon>Metazoa</taxon>
        <taxon>Ecdysozoa</taxon>
        <taxon>Nematoda</taxon>
        <taxon>Chromadorea</taxon>
        <taxon>Rhabditida</taxon>
        <taxon>Rhabditina</taxon>
        <taxon>Rhabditomorpha</taxon>
        <taxon>Strongyloidea</taxon>
        <taxon>Metastrongylidae</taxon>
        <taxon>Parelaphostrongylus</taxon>
    </lineage>
</organism>
<protein>
    <recommendedName>
        <fullName evidence="2">Protein kinase domain-containing protein</fullName>
    </recommendedName>
</protein>
<keyword evidence="4" id="KW-1185">Reference proteome</keyword>
<sequence>MEYCPGGDLQSHLIKQQQAIEVGEKIVYILKAARGMRYFHKKNCVHGCTKIGDFGFSKLVNNLEKGEKGGADKDIPSSQIPLRLSITEQRDQPVPRR</sequence>
<dbReference type="GO" id="GO:0005524">
    <property type="term" value="F:ATP binding"/>
    <property type="evidence" value="ECO:0007669"/>
    <property type="project" value="InterPro"/>
</dbReference>
<proteinExistence type="predicted"/>
<evidence type="ECO:0000256" key="1">
    <source>
        <dbReference type="SAM" id="MobiDB-lite"/>
    </source>
</evidence>